<evidence type="ECO:0000259" key="5">
    <source>
        <dbReference type="Pfam" id="PF00535"/>
    </source>
</evidence>
<dbReference type="EMBL" id="MLAK01000798">
    <property type="protein sequence ID" value="OHT04285.1"/>
    <property type="molecule type" value="Genomic_DNA"/>
</dbReference>
<dbReference type="GeneID" id="94840744"/>
<keyword evidence="3" id="KW-0808">Transferase</keyword>
<dbReference type="Proteomes" id="UP000179807">
    <property type="component" value="Unassembled WGS sequence"/>
</dbReference>
<dbReference type="VEuPathDB" id="TrichDB:TRFO_28217"/>
<dbReference type="RefSeq" id="XP_068357421.1">
    <property type="nucleotide sequence ID" value="XM_068506040.1"/>
</dbReference>
<evidence type="ECO:0000256" key="4">
    <source>
        <dbReference type="SAM" id="Phobius"/>
    </source>
</evidence>
<evidence type="ECO:0000256" key="3">
    <source>
        <dbReference type="ARBA" id="ARBA00022679"/>
    </source>
</evidence>
<feature type="domain" description="Glycosyltransferase 2-like" evidence="5">
    <location>
        <begin position="66"/>
        <end position="229"/>
    </location>
</feature>
<reference evidence="6" key="1">
    <citation type="submission" date="2016-10" db="EMBL/GenBank/DDBJ databases">
        <authorList>
            <person name="Benchimol M."/>
            <person name="Almeida L.G."/>
            <person name="Vasconcelos A.T."/>
            <person name="Perreira-Neves A."/>
            <person name="Rosa I.A."/>
            <person name="Tasca T."/>
            <person name="Bogo M.R."/>
            <person name="de Souza W."/>
        </authorList>
    </citation>
    <scope>NUCLEOTIDE SEQUENCE [LARGE SCALE GENOMIC DNA]</scope>
    <source>
        <strain evidence="6">K</strain>
    </source>
</reference>
<evidence type="ECO:0000256" key="2">
    <source>
        <dbReference type="ARBA" id="ARBA00022676"/>
    </source>
</evidence>
<dbReference type="GO" id="GO:0016757">
    <property type="term" value="F:glycosyltransferase activity"/>
    <property type="evidence" value="ECO:0007669"/>
    <property type="project" value="UniProtKB-KW"/>
</dbReference>
<evidence type="ECO:0000256" key="1">
    <source>
        <dbReference type="ARBA" id="ARBA00003301"/>
    </source>
</evidence>
<dbReference type="Pfam" id="PF00535">
    <property type="entry name" value="Glycos_transf_2"/>
    <property type="match status" value="1"/>
</dbReference>
<keyword evidence="4" id="KW-0472">Membrane</keyword>
<accession>A0A1J4K462</accession>
<dbReference type="InterPro" id="IPR029044">
    <property type="entry name" value="Nucleotide-diphossugar_trans"/>
</dbReference>
<dbReference type="Gene3D" id="3.90.550.10">
    <property type="entry name" value="Spore Coat Polysaccharide Biosynthesis Protein SpsA, Chain A"/>
    <property type="match status" value="1"/>
</dbReference>
<comment type="function">
    <text evidence="1">Dolichyl-phosphate beta-glucosyltransferase involved in the glycosylation of glycoproteins through the synthesis of dolichyl beta-D-glucosyl phosphate which serves as a sugar donor for transfer of three glucose residues to the Man-9-GlcNAc-2-PP-dolichol precursor to N-glycans.</text>
</comment>
<dbReference type="PANTHER" id="PTHR22916:SF51">
    <property type="entry name" value="GLYCOSYLTRANSFERASE EPSH-RELATED"/>
    <property type="match status" value="1"/>
</dbReference>
<protein>
    <submittedName>
        <fullName evidence="6">Lipooligosaccharide biosynthesis galactosyltransferase</fullName>
    </submittedName>
</protein>
<dbReference type="AlphaFoldDB" id="A0A1J4K462"/>
<dbReference type="PANTHER" id="PTHR22916">
    <property type="entry name" value="GLYCOSYLTRANSFERASE"/>
    <property type="match status" value="1"/>
</dbReference>
<evidence type="ECO:0000313" key="7">
    <source>
        <dbReference type="Proteomes" id="UP000179807"/>
    </source>
</evidence>
<comment type="caution">
    <text evidence="6">The sequence shown here is derived from an EMBL/GenBank/DDBJ whole genome shotgun (WGS) entry which is preliminary data.</text>
</comment>
<dbReference type="SUPFAM" id="SSF53448">
    <property type="entry name" value="Nucleotide-diphospho-sugar transferases"/>
    <property type="match status" value="1"/>
</dbReference>
<keyword evidence="4" id="KW-1133">Transmembrane helix</keyword>
<evidence type="ECO:0000313" key="6">
    <source>
        <dbReference type="EMBL" id="OHT04285.1"/>
    </source>
</evidence>
<sequence>MKAILGFYNNYRDILSFVITNIFLVYYSVLFKNQQLTNKFIGSIFFSSNSSILLPFHNQKRNITLSVVIPIYNKRHFLNRSINTIIQNKSPFYEFVAVDDGSIDNSTDYVLDLMKKDDRICMVRNNYNRGILHTRYSGVKVSSGTYIMNFDADDSVDPFMIDVVLKKAFREDADVIEFGCTKVDANGTILNHNYVRCRESFTNQTILFQKLLNSEILFTVWKKIIKRDIYLKAFSIALPFIAGKKFIFAEDKLITAFVYIYTNKMICTREIVYHYYINSNDNSRSGIYQKIEQNRIQSKYVRAIYNFLKNYTGVYDRKLVKKFRRYKSNRKLFYKITSVIEGPPPFNCLDQPYGFIGFPDNETNFCLIRRAKYR</sequence>
<gene>
    <name evidence="6" type="ORF">TRFO_28217</name>
</gene>
<proteinExistence type="predicted"/>
<feature type="transmembrane region" description="Helical" evidence="4">
    <location>
        <begin position="14"/>
        <end position="31"/>
    </location>
</feature>
<organism evidence="6 7">
    <name type="scientific">Tritrichomonas foetus</name>
    <dbReference type="NCBI Taxonomy" id="1144522"/>
    <lineage>
        <taxon>Eukaryota</taxon>
        <taxon>Metamonada</taxon>
        <taxon>Parabasalia</taxon>
        <taxon>Tritrichomonadida</taxon>
        <taxon>Tritrichomonadidae</taxon>
        <taxon>Tritrichomonas</taxon>
    </lineage>
</organism>
<keyword evidence="7" id="KW-1185">Reference proteome</keyword>
<dbReference type="InterPro" id="IPR001173">
    <property type="entry name" value="Glyco_trans_2-like"/>
</dbReference>
<keyword evidence="4" id="KW-0812">Transmembrane</keyword>
<name>A0A1J4K462_9EUKA</name>
<keyword evidence="2 6" id="KW-0328">Glycosyltransferase</keyword>
<dbReference type="CDD" id="cd00761">
    <property type="entry name" value="Glyco_tranf_GTA_type"/>
    <property type="match status" value="1"/>
</dbReference>